<comment type="caution">
    <text evidence="7">The sequence shown here is derived from an EMBL/GenBank/DDBJ whole genome shotgun (WGS) entry which is preliminary data.</text>
</comment>
<gene>
    <name evidence="7" type="ORF">CASFOL_024293</name>
</gene>
<dbReference type="AlphaFoldDB" id="A0ABD3CQ88"/>
<protein>
    <recommendedName>
        <fullName evidence="9">Nuclear matrix constituent protein 1-like protein</fullName>
    </recommendedName>
</protein>
<dbReference type="PANTHER" id="PTHR31908:SF9">
    <property type="entry name" value="PROTEIN CROWDED NUCLEI 3"/>
    <property type="match status" value="1"/>
</dbReference>
<dbReference type="Proteomes" id="UP001632038">
    <property type="component" value="Unassembled WGS sequence"/>
</dbReference>
<feature type="coiled-coil region" evidence="5">
    <location>
        <begin position="642"/>
        <end position="728"/>
    </location>
</feature>
<accession>A0ABD3CQ88</accession>
<sequence length="1119" mass="129982">MFNTPKRQWAGQSMTPKSEARSRRDLTGKGKMVAYIDGPALPPPPTGLLNDNTNRDDAENMDDWRRFREVGLLDEAAMERRDRDALQERAQRLEKELFDYQYNMGLLLIEKKEWTSKNEELHESLLEAQEVLKREKSSNLISISQVEEREANLRKALDVERQCVTELERSLRELSSEHDKIKMTSENKLANANNLVAGVQDRSLEVKQKLVAADARLAEANRKSLELERKLQEVETRENVLKRERLSFISERDVHEATFLKHKRDMLEWERKLQEGEEKLCQNRRHFYDREEKVNEFNRTFKEKEKQIEEELKRVELENSALKKKEDEINRRLAELIGKEEKAEYLRSSVERREKELTALTEKLSSRERVEIQILLDEHRSTLDRKTQEFESELEKKRKLFEEENKAKLDSLVQKENETNHMEGLLKKREQALESKSERVNEKMKENELKSKDLKEKEKALKSEEKNLEKLRKETVTQKESLQALKDGLERMKSEISQKNLQIQEETKNLSVLDEERKEHDRLIRNLKQEIEKYNHFKDLLDKESDDLKQDRKKFEEEWEALDEKRAGLTRELQQLEKQKTMLEKLKELGNKQLEEQKIATEAYIKREKENLRLDQESFAATMKHEQSVLSEKARLEHNQLHREFETRKRNLEADMLNKEEEVKQTIQERERKFEEKLERENRNIARLKEQVEKEIEDVKSERNRLEKEKQNNTLNKHQLEEKQLDMQKDISELGVLSQKLKLQREQFKKERARFGSFIDALKNCPNCGDVAREVMLSEFDDDKDGSPLLEKVASYKLTAEKARPEEESGGRVSWILRKCTPRFLSPTKRVQQDDLPSQNLDQALSDTLVDENVGASVPAVTAEVSEELTKSRRRSARRITREGGGVHRTQSIKAVVDEAEAFLGRGKDAAAAVKEESRGNSTIPPPRKRTRGAQSTSRVTAESEGGYESEGRSESVSVGGGRRKRRQTGPPAAQNAGRSRYNLRNGKDKGVAASTDTERKQDKEFVDANEITSAPPEEVIGSQIGNPSESVQVTSNKNVQTQRVSIDRVVRFQTSANDIIDGNDDAVYSTEKVELSEVDGTPENSLDEDDDDGDEDEEDDDNPGEASMPKKIWTFFTS</sequence>
<dbReference type="GO" id="GO:0005652">
    <property type="term" value="C:nuclear lamina"/>
    <property type="evidence" value="ECO:0007669"/>
    <property type="project" value="UniProtKB-SubCell"/>
</dbReference>
<feature type="compositionally biased region" description="Acidic residues" evidence="6">
    <location>
        <begin position="1086"/>
        <end position="1104"/>
    </location>
</feature>
<feature type="compositionally biased region" description="Basic and acidic residues" evidence="6">
    <location>
        <begin position="18"/>
        <end position="28"/>
    </location>
</feature>
<keyword evidence="2" id="KW-0539">Nucleus</keyword>
<evidence type="ECO:0000313" key="8">
    <source>
        <dbReference type="Proteomes" id="UP001632038"/>
    </source>
</evidence>
<organism evidence="7 8">
    <name type="scientific">Castilleja foliolosa</name>
    <dbReference type="NCBI Taxonomy" id="1961234"/>
    <lineage>
        <taxon>Eukaryota</taxon>
        <taxon>Viridiplantae</taxon>
        <taxon>Streptophyta</taxon>
        <taxon>Embryophyta</taxon>
        <taxon>Tracheophyta</taxon>
        <taxon>Spermatophyta</taxon>
        <taxon>Magnoliopsida</taxon>
        <taxon>eudicotyledons</taxon>
        <taxon>Gunneridae</taxon>
        <taxon>Pentapetalae</taxon>
        <taxon>asterids</taxon>
        <taxon>lamiids</taxon>
        <taxon>Lamiales</taxon>
        <taxon>Orobanchaceae</taxon>
        <taxon>Pedicularideae</taxon>
        <taxon>Castillejinae</taxon>
        <taxon>Castilleja</taxon>
    </lineage>
</organism>
<evidence type="ECO:0000256" key="1">
    <source>
        <dbReference type="ARBA" id="ARBA00023054"/>
    </source>
</evidence>
<evidence type="ECO:0000256" key="5">
    <source>
        <dbReference type="SAM" id="Coils"/>
    </source>
</evidence>
<feature type="region of interest" description="Disordered" evidence="6">
    <location>
        <begin position="1"/>
        <end position="58"/>
    </location>
</feature>
<evidence type="ECO:0008006" key="9">
    <source>
        <dbReference type="Google" id="ProtNLM"/>
    </source>
</evidence>
<evidence type="ECO:0000256" key="2">
    <source>
        <dbReference type="ARBA" id="ARBA00023242"/>
    </source>
</evidence>
<keyword evidence="1 5" id="KW-0175">Coiled coil</keyword>
<comment type="similarity">
    <text evidence="4">Belongs to the CRWN family.</text>
</comment>
<dbReference type="EMBL" id="JAVIJP010000032">
    <property type="protein sequence ID" value="KAL3631309.1"/>
    <property type="molecule type" value="Genomic_DNA"/>
</dbReference>
<feature type="region of interest" description="Disordered" evidence="6">
    <location>
        <begin position="432"/>
        <end position="460"/>
    </location>
</feature>
<proteinExistence type="inferred from homology"/>
<feature type="compositionally biased region" description="Polar residues" evidence="6">
    <location>
        <begin position="1024"/>
        <end position="1040"/>
    </location>
</feature>
<feature type="region of interest" description="Disordered" evidence="6">
    <location>
        <begin position="908"/>
        <end position="1040"/>
    </location>
</feature>
<feature type="coiled-coil region" evidence="5">
    <location>
        <begin position="76"/>
        <end position="103"/>
    </location>
</feature>
<evidence type="ECO:0000256" key="6">
    <source>
        <dbReference type="SAM" id="MobiDB-lite"/>
    </source>
</evidence>
<feature type="compositionally biased region" description="Basic and acidic residues" evidence="6">
    <location>
        <begin position="986"/>
        <end position="1007"/>
    </location>
</feature>
<comment type="subcellular location">
    <subcellularLocation>
        <location evidence="3">Nucleus lamina</location>
    </subcellularLocation>
</comment>
<feature type="coiled-coil region" evidence="5">
    <location>
        <begin position="210"/>
        <end position="244"/>
    </location>
</feature>
<evidence type="ECO:0000313" key="7">
    <source>
        <dbReference type="EMBL" id="KAL3631309.1"/>
    </source>
</evidence>
<reference evidence="8" key="1">
    <citation type="journal article" date="2024" name="IScience">
        <title>Strigolactones Initiate the Formation of Haustorium-like Structures in Castilleja.</title>
        <authorList>
            <person name="Buerger M."/>
            <person name="Peterson D."/>
            <person name="Chory J."/>
        </authorList>
    </citation>
    <scope>NUCLEOTIDE SEQUENCE [LARGE SCALE GENOMIC DNA]</scope>
</reference>
<feature type="coiled-coil region" evidence="5">
    <location>
        <begin position="294"/>
        <end position="339"/>
    </location>
</feature>
<keyword evidence="8" id="KW-1185">Reference proteome</keyword>
<evidence type="ECO:0000256" key="4">
    <source>
        <dbReference type="ARBA" id="ARBA00024208"/>
    </source>
</evidence>
<name>A0ABD3CQ88_9LAMI</name>
<feature type="compositionally biased region" description="Basic and acidic residues" evidence="6">
    <location>
        <begin position="908"/>
        <end position="919"/>
    </location>
</feature>
<dbReference type="PANTHER" id="PTHR31908">
    <property type="entry name" value="PROTEIN CROWDED NUCLEI 4"/>
    <property type="match status" value="1"/>
</dbReference>
<feature type="region of interest" description="Disordered" evidence="6">
    <location>
        <begin position="1059"/>
        <end position="1119"/>
    </location>
</feature>
<evidence type="ECO:0000256" key="3">
    <source>
        <dbReference type="ARBA" id="ARBA00024186"/>
    </source>
</evidence>
<dbReference type="InterPro" id="IPR040418">
    <property type="entry name" value="CRWN"/>
</dbReference>
<feature type="region of interest" description="Disordered" evidence="6">
    <location>
        <begin position="865"/>
        <end position="889"/>
    </location>
</feature>
<feature type="compositionally biased region" description="Polar residues" evidence="6">
    <location>
        <begin position="1"/>
        <end position="16"/>
    </location>
</feature>